<dbReference type="Proteomes" id="UP000481153">
    <property type="component" value="Unassembled WGS sequence"/>
</dbReference>
<gene>
    <name evidence="1" type="ORF">Ae201684_018804</name>
</gene>
<sequence length="108" mass="12240">MVDLQLNAVDRLRGCLDSNATLEDALSLPVLSFHEIRAFLWFLARPNNVLAVQGFKTGYLSTTSELGKLTALARARRSTYSNDDCLRTLNFFKQVLKTFILMLLTRTQ</sequence>
<name>A0A6G0W639_9STRA</name>
<organism evidence="1 2">
    <name type="scientific">Aphanomyces euteiches</name>
    <dbReference type="NCBI Taxonomy" id="100861"/>
    <lineage>
        <taxon>Eukaryota</taxon>
        <taxon>Sar</taxon>
        <taxon>Stramenopiles</taxon>
        <taxon>Oomycota</taxon>
        <taxon>Saprolegniomycetes</taxon>
        <taxon>Saprolegniales</taxon>
        <taxon>Verrucalvaceae</taxon>
        <taxon>Aphanomyces</taxon>
    </lineage>
</organism>
<protein>
    <submittedName>
        <fullName evidence="1">Uncharacterized protein</fullName>
    </submittedName>
</protein>
<evidence type="ECO:0000313" key="2">
    <source>
        <dbReference type="Proteomes" id="UP000481153"/>
    </source>
</evidence>
<evidence type="ECO:0000313" key="1">
    <source>
        <dbReference type="EMBL" id="KAF0721945.1"/>
    </source>
</evidence>
<accession>A0A6G0W639</accession>
<proteinExistence type="predicted"/>
<reference evidence="1 2" key="1">
    <citation type="submission" date="2019-07" db="EMBL/GenBank/DDBJ databases">
        <title>Genomics analysis of Aphanomyces spp. identifies a new class of oomycete effector associated with host adaptation.</title>
        <authorList>
            <person name="Gaulin E."/>
        </authorList>
    </citation>
    <scope>NUCLEOTIDE SEQUENCE [LARGE SCALE GENOMIC DNA]</scope>
    <source>
        <strain evidence="1 2">ATCC 201684</strain>
    </source>
</reference>
<keyword evidence="2" id="KW-1185">Reference proteome</keyword>
<dbReference type="AlphaFoldDB" id="A0A6G0W639"/>
<comment type="caution">
    <text evidence="1">The sequence shown here is derived from an EMBL/GenBank/DDBJ whole genome shotgun (WGS) entry which is preliminary data.</text>
</comment>
<dbReference type="EMBL" id="VJMJ01000356">
    <property type="protein sequence ID" value="KAF0721945.1"/>
    <property type="molecule type" value="Genomic_DNA"/>
</dbReference>